<feature type="domain" description="HTH tetR-type" evidence="5">
    <location>
        <begin position="13"/>
        <end position="72"/>
    </location>
</feature>
<keyword evidence="2 4" id="KW-0238">DNA-binding</keyword>
<dbReference type="EMBL" id="BJWG01000001">
    <property type="protein sequence ID" value="GEL93392.1"/>
    <property type="molecule type" value="Genomic_DNA"/>
</dbReference>
<keyword evidence="7" id="KW-1185">Reference proteome</keyword>
<dbReference type="Gene3D" id="1.10.357.10">
    <property type="entry name" value="Tetracycline Repressor, domain 2"/>
    <property type="match status" value="1"/>
</dbReference>
<dbReference type="InterPro" id="IPR050109">
    <property type="entry name" value="HTH-type_TetR-like_transc_reg"/>
</dbReference>
<feature type="DNA-binding region" description="H-T-H motif" evidence="4">
    <location>
        <begin position="35"/>
        <end position="54"/>
    </location>
</feature>
<dbReference type="PRINTS" id="PR00455">
    <property type="entry name" value="HTHTETR"/>
</dbReference>
<accession>A0A511J5V5</accession>
<dbReference type="SUPFAM" id="SSF46689">
    <property type="entry name" value="Homeodomain-like"/>
    <property type="match status" value="1"/>
</dbReference>
<dbReference type="GO" id="GO:0000976">
    <property type="term" value="F:transcription cis-regulatory region binding"/>
    <property type="evidence" value="ECO:0007669"/>
    <property type="project" value="TreeGrafter"/>
</dbReference>
<keyword evidence="3" id="KW-0804">Transcription</keyword>
<comment type="caution">
    <text evidence="6">The sequence shown here is derived from an EMBL/GenBank/DDBJ whole genome shotgun (WGS) entry which is preliminary data.</text>
</comment>
<evidence type="ECO:0000313" key="6">
    <source>
        <dbReference type="EMBL" id="GEL93392.1"/>
    </source>
</evidence>
<dbReference type="PANTHER" id="PTHR30055">
    <property type="entry name" value="HTH-TYPE TRANSCRIPTIONAL REGULATOR RUTR"/>
    <property type="match status" value="1"/>
</dbReference>
<dbReference type="PROSITE" id="PS50977">
    <property type="entry name" value="HTH_TETR_2"/>
    <property type="match status" value="1"/>
</dbReference>
<dbReference type="Proteomes" id="UP000321720">
    <property type="component" value="Unassembled WGS sequence"/>
</dbReference>
<evidence type="ECO:0000256" key="3">
    <source>
        <dbReference type="ARBA" id="ARBA00023163"/>
    </source>
</evidence>
<evidence type="ECO:0000259" key="5">
    <source>
        <dbReference type="PROSITE" id="PS50977"/>
    </source>
</evidence>
<dbReference type="PANTHER" id="PTHR30055:SF234">
    <property type="entry name" value="HTH-TYPE TRANSCRIPTIONAL REGULATOR BETI"/>
    <property type="match status" value="1"/>
</dbReference>
<evidence type="ECO:0000313" key="7">
    <source>
        <dbReference type="Proteomes" id="UP000321720"/>
    </source>
</evidence>
<reference evidence="6 7" key="1">
    <citation type="submission" date="2019-07" db="EMBL/GenBank/DDBJ databases">
        <title>Whole genome shotgun sequence of Cellulomonas composti NBRC 100758.</title>
        <authorList>
            <person name="Hosoyama A."/>
            <person name="Uohara A."/>
            <person name="Ohji S."/>
            <person name="Ichikawa N."/>
        </authorList>
    </citation>
    <scope>NUCLEOTIDE SEQUENCE [LARGE SCALE GENOMIC DNA]</scope>
    <source>
        <strain evidence="6 7">NBRC 100758</strain>
    </source>
</reference>
<name>A0A511J5V5_9CELL</name>
<keyword evidence="1" id="KW-0805">Transcription regulation</keyword>
<dbReference type="RefSeq" id="WP_146841432.1">
    <property type="nucleotide sequence ID" value="NZ_BJWG01000001.1"/>
</dbReference>
<sequence>MVRTGRAAPLPPAERRAAILRAVRPVVLERGLAVTTKELARAAGVAEGTLFRVFDDKSALVRAAAAEAVDPAGDLAAIAAIDRSLPLEQRLALVVALGLARAAEGMRWMMILHEVARLDPPQPGTDHRAHMRDVHARSELGRAQVRAALLELLEPDQDRLTWSPDETAELLDVMLMGVTVRTIDARRRGVEPSTPSADVLVTAFLDGVLVRR</sequence>
<dbReference type="InterPro" id="IPR001647">
    <property type="entry name" value="HTH_TetR"/>
</dbReference>
<dbReference type="AlphaFoldDB" id="A0A511J5V5"/>
<proteinExistence type="predicted"/>
<dbReference type="InterPro" id="IPR009057">
    <property type="entry name" value="Homeodomain-like_sf"/>
</dbReference>
<protein>
    <recommendedName>
        <fullName evidence="5">HTH tetR-type domain-containing protein</fullName>
    </recommendedName>
</protein>
<evidence type="ECO:0000256" key="4">
    <source>
        <dbReference type="PROSITE-ProRule" id="PRU00335"/>
    </source>
</evidence>
<gene>
    <name evidence="6" type="ORF">CCO02nite_00500</name>
</gene>
<dbReference type="GO" id="GO:0003700">
    <property type="term" value="F:DNA-binding transcription factor activity"/>
    <property type="evidence" value="ECO:0007669"/>
    <property type="project" value="TreeGrafter"/>
</dbReference>
<evidence type="ECO:0000256" key="1">
    <source>
        <dbReference type="ARBA" id="ARBA00023015"/>
    </source>
</evidence>
<organism evidence="6 7">
    <name type="scientific">Cellulomonas composti</name>
    <dbReference type="NCBI Taxonomy" id="266130"/>
    <lineage>
        <taxon>Bacteria</taxon>
        <taxon>Bacillati</taxon>
        <taxon>Actinomycetota</taxon>
        <taxon>Actinomycetes</taxon>
        <taxon>Micrococcales</taxon>
        <taxon>Cellulomonadaceae</taxon>
        <taxon>Cellulomonas</taxon>
    </lineage>
</organism>
<dbReference type="Pfam" id="PF00440">
    <property type="entry name" value="TetR_N"/>
    <property type="match status" value="1"/>
</dbReference>
<dbReference type="OrthoDB" id="3539650at2"/>
<evidence type="ECO:0000256" key="2">
    <source>
        <dbReference type="ARBA" id="ARBA00023125"/>
    </source>
</evidence>